<proteinExistence type="predicted"/>
<comment type="caution">
    <text evidence="1">The sequence shown here is derived from an EMBL/GenBank/DDBJ whole genome shotgun (WGS) entry which is preliminary data.</text>
</comment>
<organism evidence="1 2">
    <name type="scientific">Racocetra persica</name>
    <dbReference type="NCBI Taxonomy" id="160502"/>
    <lineage>
        <taxon>Eukaryota</taxon>
        <taxon>Fungi</taxon>
        <taxon>Fungi incertae sedis</taxon>
        <taxon>Mucoromycota</taxon>
        <taxon>Glomeromycotina</taxon>
        <taxon>Glomeromycetes</taxon>
        <taxon>Diversisporales</taxon>
        <taxon>Gigasporaceae</taxon>
        <taxon>Racocetra</taxon>
    </lineage>
</organism>
<evidence type="ECO:0000313" key="2">
    <source>
        <dbReference type="Proteomes" id="UP000789920"/>
    </source>
</evidence>
<dbReference type="Proteomes" id="UP000789920">
    <property type="component" value="Unassembled WGS sequence"/>
</dbReference>
<accession>A0ACA9MMQ0</accession>
<reference evidence="1" key="1">
    <citation type="submission" date="2021-06" db="EMBL/GenBank/DDBJ databases">
        <authorList>
            <person name="Kallberg Y."/>
            <person name="Tangrot J."/>
            <person name="Rosling A."/>
        </authorList>
    </citation>
    <scope>NUCLEOTIDE SEQUENCE</scope>
    <source>
        <strain evidence="1">MA461A</strain>
    </source>
</reference>
<name>A0ACA9MMQ0_9GLOM</name>
<keyword evidence="2" id="KW-1185">Reference proteome</keyword>
<feature type="non-terminal residue" evidence="1">
    <location>
        <position position="1"/>
    </location>
</feature>
<protein>
    <submittedName>
        <fullName evidence="1">33650_t:CDS:1</fullName>
    </submittedName>
</protein>
<dbReference type="EMBL" id="CAJVQC010008940">
    <property type="protein sequence ID" value="CAG8598379.1"/>
    <property type="molecule type" value="Genomic_DNA"/>
</dbReference>
<sequence>GLTPEAIHDIILQLHRGPLERIHEGHPATTEQIRLRYLYIHQGILRADVYQGLSDTVRHIASKKVNLNNLEQCIILSSTYTETNPNWPKIVNELFPG</sequence>
<gene>
    <name evidence="1" type="ORF">RPERSI_LOCUS5817</name>
</gene>
<evidence type="ECO:0000313" key="1">
    <source>
        <dbReference type="EMBL" id="CAG8598379.1"/>
    </source>
</evidence>